<protein>
    <recommendedName>
        <fullName evidence="6">Glutathione S-transferase</fullName>
    </recommendedName>
</protein>
<dbReference type="Gene3D" id="3.40.30.10">
    <property type="entry name" value="Glutaredoxin"/>
    <property type="match status" value="1"/>
</dbReference>
<dbReference type="InterPro" id="IPR036249">
    <property type="entry name" value="Thioredoxin-like_sf"/>
</dbReference>
<gene>
    <name evidence="4" type="ORF">GOMPHAMPRED_001119</name>
</gene>
<dbReference type="PANTHER" id="PTHR44051">
    <property type="entry name" value="GLUTATHIONE S-TRANSFERASE-RELATED"/>
    <property type="match status" value="1"/>
</dbReference>
<evidence type="ECO:0000256" key="1">
    <source>
        <dbReference type="ARBA" id="ARBA00007409"/>
    </source>
</evidence>
<dbReference type="CDD" id="cd03057">
    <property type="entry name" value="GST_N_Beta"/>
    <property type="match status" value="1"/>
</dbReference>
<dbReference type="Gene3D" id="1.20.1050.10">
    <property type="match status" value="1"/>
</dbReference>
<dbReference type="EMBL" id="CAJPDQ010000011">
    <property type="protein sequence ID" value="CAF9916842.1"/>
    <property type="molecule type" value="Genomic_DNA"/>
</dbReference>
<dbReference type="InterPro" id="IPR010987">
    <property type="entry name" value="Glutathione-S-Trfase_C-like"/>
</dbReference>
<evidence type="ECO:0000259" key="3">
    <source>
        <dbReference type="PROSITE" id="PS50405"/>
    </source>
</evidence>
<name>A0A8H3F1W0_9LECA</name>
<dbReference type="InterPro" id="IPR036282">
    <property type="entry name" value="Glutathione-S-Trfase_C_sf"/>
</dbReference>
<dbReference type="OrthoDB" id="2309723at2759"/>
<dbReference type="SUPFAM" id="SSF52833">
    <property type="entry name" value="Thioredoxin-like"/>
    <property type="match status" value="1"/>
</dbReference>
<feature type="domain" description="GST N-terminal" evidence="2">
    <location>
        <begin position="4"/>
        <end position="85"/>
    </location>
</feature>
<proteinExistence type="inferred from homology"/>
<dbReference type="AlphaFoldDB" id="A0A8H3F1W0"/>
<evidence type="ECO:0000313" key="4">
    <source>
        <dbReference type="EMBL" id="CAF9916842.1"/>
    </source>
</evidence>
<keyword evidence="5" id="KW-1185">Reference proteome</keyword>
<sequence length="215" mass="24721">MSTEHEINLYYFPGACSLASHILLQASGLPFKTTKVGFSSNGWPEEVVKMNPKKQVPFIELEPGVVLTEGAAIFTAISQLAPNKNFLGETRMEVLRSYEWFSYLSASIHASKFGAVFRPERYINDESLYPTVRDLVKNGLREAFGYVEQKMLELKPIDYENLRAVDAYLFVFFRWAIKVLQFDVEKDFPRYYERMIAVSKFEAVQKAMKDEGIEV</sequence>
<dbReference type="InterPro" id="IPR004045">
    <property type="entry name" value="Glutathione_S-Trfase_N"/>
</dbReference>
<dbReference type="PANTHER" id="PTHR44051:SF8">
    <property type="entry name" value="GLUTATHIONE S-TRANSFERASE GSTA"/>
    <property type="match status" value="1"/>
</dbReference>
<dbReference type="Pfam" id="PF13409">
    <property type="entry name" value="GST_N_2"/>
    <property type="match status" value="1"/>
</dbReference>
<accession>A0A8H3F1W0</accession>
<dbReference type="SUPFAM" id="SSF47616">
    <property type="entry name" value="GST C-terminal domain-like"/>
    <property type="match status" value="1"/>
</dbReference>
<evidence type="ECO:0000259" key="2">
    <source>
        <dbReference type="PROSITE" id="PS50404"/>
    </source>
</evidence>
<feature type="domain" description="GST C-terminal" evidence="3">
    <location>
        <begin position="90"/>
        <end position="215"/>
    </location>
</feature>
<dbReference type="PROSITE" id="PS50405">
    <property type="entry name" value="GST_CTER"/>
    <property type="match status" value="1"/>
</dbReference>
<comment type="caution">
    <text evidence="4">The sequence shown here is derived from an EMBL/GenBank/DDBJ whole genome shotgun (WGS) entry which is preliminary data.</text>
</comment>
<reference evidence="4" key="1">
    <citation type="submission" date="2021-03" db="EMBL/GenBank/DDBJ databases">
        <authorList>
            <person name="Tagirdzhanova G."/>
        </authorList>
    </citation>
    <scope>NUCLEOTIDE SEQUENCE</scope>
</reference>
<dbReference type="PROSITE" id="PS50404">
    <property type="entry name" value="GST_NTER"/>
    <property type="match status" value="1"/>
</dbReference>
<evidence type="ECO:0000313" key="5">
    <source>
        <dbReference type="Proteomes" id="UP000664169"/>
    </source>
</evidence>
<comment type="similarity">
    <text evidence="1">Belongs to the GST superfamily.</text>
</comment>
<dbReference type="Proteomes" id="UP000664169">
    <property type="component" value="Unassembled WGS sequence"/>
</dbReference>
<evidence type="ECO:0008006" key="6">
    <source>
        <dbReference type="Google" id="ProtNLM"/>
    </source>
</evidence>
<organism evidence="4 5">
    <name type="scientific">Gomphillus americanus</name>
    <dbReference type="NCBI Taxonomy" id="1940652"/>
    <lineage>
        <taxon>Eukaryota</taxon>
        <taxon>Fungi</taxon>
        <taxon>Dikarya</taxon>
        <taxon>Ascomycota</taxon>
        <taxon>Pezizomycotina</taxon>
        <taxon>Lecanoromycetes</taxon>
        <taxon>OSLEUM clade</taxon>
        <taxon>Ostropomycetidae</taxon>
        <taxon>Ostropales</taxon>
        <taxon>Graphidaceae</taxon>
        <taxon>Gomphilloideae</taxon>
        <taxon>Gomphillus</taxon>
    </lineage>
</organism>